<gene>
    <name evidence="1" type="ORF">OCBIM_22018434mg</name>
</gene>
<evidence type="ECO:0000313" key="1">
    <source>
        <dbReference type="EMBL" id="KOF99242.1"/>
    </source>
</evidence>
<name>A0A0L8ICR6_OCTBM</name>
<accession>A0A0L8ICR6</accession>
<sequence>MCFFLPCFGRLTQNPQGHNVPQYMDQKRKVAQNVEKTKKFCPHL</sequence>
<organism evidence="1">
    <name type="scientific">Octopus bimaculoides</name>
    <name type="common">California two-spotted octopus</name>
    <dbReference type="NCBI Taxonomy" id="37653"/>
    <lineage>
        <taxon>Eukaryota</taxon>
        <taxon>Metazoa</taxon>
        <taxon>Spiralia</taxon>
        <taxon>Lophotrochozoa</taxon>
        <taxon>Mollusca</taxon>
        <taxon>Cephalopoda</taxon>
        <taxon>Coleoidea</taxon>
        <taxon>Octopodiformes</taxon>
        <taxon>Octopoda</taxon>
        <taxon>Incirrata</taxon>
        <taxon>Octopodidae</taxon>
        <taxon>Octopus</taxon>
    </lineage>
</organism>
<dbReference type="EMBL" id="KQ415992">
    <property type="protein sequence ID" value="KOF99242.1"/>
    <property type="molecule type" value="Genomic_DNA"/>
</dbReference>
<protein>
    <submittedName>
        <fullName evidence="1">Uncharacterized protein</fullName>
    </submittedName>
</protein>
<dbReference type="AlphaFoldDB" id="A0A0L8ICR6"/>
<reference evidence="1" key="1">
    <citation type="submission" date="2015-07" db="EMBL/GenBank/DDBJ databases">
        <title>MeaNS - Measles Nucleotide Surveillance Program.</title>
        <authorList>
            <person name="Tran T."/>
            <person name="Druce J."/>
        </authorList>
    </citation>
    <scope>NUCLEOTIDE SEQUENCE</scope>
    <source>
        <strain evidence="1">UCB-OBI-ISO-001</strain>
        <tissue evidence="1">Gonad</tissue>
    </source>
</reference>
<proteinExistence type="predicted"/>